<dbReference type="AlphaFoldDB" id="A0A917G9J8"/>
<accession>A0A917G9J8</accession>
<evidence type="ECO:0008006" key="3">
    <source>
        <dbReference type="Google" id="ProtNLM"/>
    </source>
</evidence>
<sequence>MAEQTKELADVMLKLEDEAQIASLQYLVEKLPTFVETLKVAEDKLDFITSSLQDEQSLKVIANDVEEKIERLHLTEQHVNAMMDLMQLLPRLTPLVQQLDNIAAFAESVWSDKRTVDQLLTTTKETVNLYLPLDQGQEILTATKEEFARTKNNAPISVFGLMKMIKDPVVQDGLKMMQAFLTTMNKYR</sequence>
<name>A0A917G9J8_9BACI</name>
<reference evidence="1" key="1">
    <citation type="journal article" date="2014" name="Int. J. Syst. Evol. Microbiol.">
        <title>Complete genome sequence of Corynebacterium casei LMG S-19264T (=DSM 44701T), isolated from a smear-ripened cheese.</title>
        <authorList>
            <consortium name="US DOE Joint Genome Institute (JGI-PGF)"/>
            <person name="Walter F."/>
            <person name="Albersmeier A."/>
            <person name="Kalinowski J."/>
            <person name="Ruckert C."/>
        </authorList>
    </citation>
    <scope>NUCLEOTIDE SEQUENCE</scope>
    <source>
        <strain evidence="1">CGMCC 1.15760</strain>
    </source>
</reference>
<dbReference type="Pfam" id="PF07849">
    <property type="entry name" value="DUF1641"/>
    <property type="match status" value="1"/>
</dbReference>
<protein>
    <recommendedName>
        <fullName evidence="3">DUF1641 domain-containing protein</fullName>
    </recommendedName>
</protein>
<dbReference type="Proteomes" id="UP000616608">
    <property type="component" value="Unassembled WGS sequence"/>
</dbReference>
<reference evidence="1" key="2">
    <citation type="submission" date="2020-09" db="EMBL/GenBank/DDBJ databases">
        <authorList>
            <person name="Sun Q."/>
            <person name="Zhou Y."/>
        </authorList>
    </citation>
    <scope>NUCLEOTIDE SEQUENCE</scope>
    <source>
        <strain evidence="1">CGMCC 1.15760</strain>
    </source>
</reference>
<organism evidence="1 2">
    <name type="scientific">Lysinibacillus alkalisoli</name>
    <dbReference type="NCBI Taxonomy" id="1911548"/>
    <lineage>
        <taxon>Bacteria</taxon>
        <taxon>Bacillati</taxon>
        <taxon>Bacillota</taxon>
        <taxon>Bacilli</taxon>
        <taxon>Bacillales</taxon>
        <taxon>Bacillaceae</taxon>
        <taxon>Lysinibacillus</taxon>
    </lineage>
</organism>
<keyword evidence="2" id="KW-1185">Reference proteome</keyword>
<evidence type="ECO:0000313" key="1">
    <source>
        <dbReference type="EMBL" id="GGG31930.1"/>
    </source>
</evidence>
<comment type="caution">
    <text evidence="1">The sequence shown here is derived from an EMBL/GenBank/DDBJ whole genome shotgun (WGS) entry which is preliminary data.</text>
</comment>
<gene>
    <name evidence="1" type="ORF">GCM10007425_28220</name>
</gene>
<dbReference type="EMBL" id="BMJT01000012">
    <property type="protein sequence ID" value="GGG31930.1"/>
    <property type="molecule type" value="Genomic_DNA"/>
</dbReference>
<proteinExistence type="predicted"/>
<dbReference type="InterPro" id="IPR012440">
    <property type="entry name" value="DUF1641"/>
</dbReference>
<dbReference type="RefSeq" id="WP_229704260.1">
    <property type="nucleotide sequence ID" value="NZ_BMJT01000012.1"/>
</dbReference>
<evidence type="ECO:0000313" key="2">
    <source>
        <dbReference type="Proteomes" id="UP000616608"/>
    </source>
</evidence>